<keyword evidence="1" id="KW-0812">Transmembrane</keyword>
<evidence type="ECO:0000256" key="1">
    <source>
        <dbReference type="SAM" id="Phobius"/>
    </source>
</evidence>
<keyword evidence="1" id="KW-1133">Transmembrane helix</keyword>
<dbReference type="Proteomes" id="UP000612680">
    <property type="component" value="Chromosome"/>
</dbReference>
<gene>
    <name evidence="2" type="ORF">HWI92_14320</name>
</gene>
<sequence length="127" mass="14679">MEYFIYTLATLLLFCAAAFTGIFLMRARQERCLANTLRNGREFDGIILDVFPIRPIVFHAPNVWLRVLIFPEKGEPHEIRFVYESTCLEWPTLFAGNHIRVAFDPCHPEHVHILSPQQNPEQPASSL</sequence>
<keyword evidence="3" id="KW-1185">Reference proteome</keyword>
<dbReference type="RefSeq" id="WP_204656288.1">
    <property type="nucleotide sequence ID" value="NZ_CP056775.1"/>
</dbReference>
<evidence type="ECO:0008006" key="4">
    <source>
        <dbReference type="Google" id="ProtNLM"/>
    </source>
</evidence>
<evidence type="ECO:0000313" key="3">
    <source>
        <dbReference type="Proteomes" id="UP000612680"/>
    </source>
</evidence>
<proteinExistence type="predicted"/>
<organism evidence="2 3">
    <name type="scientific">Dyadobacter sandarakinus</name>
    <dbReference type="NCBI Taxonomy" id="2747268"/>
    <lineage>
        <taxon>Bacteria</taxon>
        <taxon>Pseudomonadati</taxon>
        <taxon>Bacteroidota</taxon>
        <taxon>Cytophagia</taxon>
        <taxon>Cytophagales</taxon>
        <taxon>Spirosomataceae</taxon>
        <taxon>Dyadobacter</taxon>
    </lineage>
</organism>
<dbReference type="EMBL" id="CP056775">
    <property type="protein sequence ID" value="QRR01999.1"/>
    <property type="molecule type" value="Genomic_DNA"/>
</dbReference>
<reference evidence="2 3" key="1">
    <citation type="submission" date="2020-06" db="EMBL/GenBank/DDBJ databases">
        <title>Dyadobacter sandarakinus sp. nov., isolated from the soil of the Arctic Yellow River Station.</title>
        <authorList>
            <person name="Zhang Y."/>
            <person name="Peng F."/>
        </authorList>
    </citation>
    <scope>NUCLEOTIDE SEQUENCE [LARGE SCALE GENOMIC DNA]</scope>
    <source>
        <strain evidence="2 3">Q3-56</strain>
    </source>
</reference>
<keyword evidence="1" id="KW-0472">Membrane</keyword>
<feature type="transmembrane region" description="Helical" evidence="1">
    <location>
        <begin position="6"/>
        <end position="25"/>
    </location>
</feature>
<name>A0ABX7I7C1_9BACT</name>
<evidence type="ECO:0000313" key="2">
    <source>
        <dbReference type="EMBL" id="QRR01999.1"/>
    </source>
</evidence>
<protein>
    <recommendedName>
        <fullName evidence="4">DUF3592 domain-containing protein</fullName>
    </recommendedName>
</protein>
<accession>A0ABX7I7C1</accession>